<dbReference type="GO" id="GO:0030288">
    <property type="term" value="C:outer membrane-bounded periplasmic space"/>
    <property type="evidence" value="ECO:0007669"/>
    <property type="project" value="TreeGrafter"/>
</dbReference>
<evidence type="ECO:0000256" key="5">
    <source>
        <dbReference type="ARBA" id="ARBA00023136"/>
    </source>
</evidence>
<evidence type="ECO:0000313" key="6">
    <source>
        <dbReference type="EMBL" id="MBJ6725933.1"/>
    </source>
</evidence>
<evidence type="ECO:0000256" key="1">
    <source>
        <dbReference type="ARBA" id="ARBA00022475"/>
    </source>
</evidence>
<dbReference type="AlphaFoldDB" id="A0A8J7JED5"/>
<protein>
    <submittedName>
        <fullName evidence="6">LPS export ABC transporter periplasmic protein LptC</fullName>
    </submittedName>
</protein>
<evidence type="ECO:0000313" key="7">
    <source>
        <dbReference type="Proteomes" id="UP000636888"/>
    </source>
</evidence>
<organism evidence="6 7">
    <name type="scientific">Geomesophilobacter sediminis</name>
    <dbReference type="NCBI Taxonomy" id="2798584"/>
    <lineage>
        <taxon>Bacteria</taxon>
        <taxon>Pseudomonadati</taxon>
        <taxon>Thermodesulfobacteriota</taxon>
        <taxon>Desulfuromonadia</taxon>
        <taxon>Geobacterales</taxon>
        <taxon>Geobacteraceae</taxon>
        <taxon>Geomesophilobacter</taxon>
    </lineage>
</organism>
<dbReference type="RefSeq" id="WP_199384823.1">
    <property type="nucleotide sequence ID" value="NZ_JAEMHM010000011.1"/>
</dbReference>
<proteinExistence type="predicted"/>
<keyword evidence="3" id="KW-0812">Transmembrane</keyword>
<evidence type="ECO:0000256" key="2">
    <source>
        <dbReference type="ARBA" id="ARBA00022519"/>
    </source>
</evidence>
<dbReference type="Gene3D" id="2.60.450.10">
    <property type="entry name" value="Lipopolysaccharide (LPS) transport protein A like domain"/>
    <property type="match status" value="1"/>
</dbReference>
<dbReference type="InterPro" id="IPR026265">
    <property type="entry name" value="LptC"/>
</dbReference>
<dbReference type="InterPro" id="IPR052363">
    <property type="entry name" value="LPS_export_LptC"/>
</dbReference>
<keyword evidence="1" id="KW-1003">Cell membrane</keyword>
<gene>
    <name evidence="6" type="primary">lptC</name>
    <name evidence="6" type="ORF">JFN93_14545</name>
</gene>
<dbReference type="Proteomes" id="UP000636888">
    <property type="component" value="Unassembled WGS sequence"/>
</dbReference>
<accession>A0A8J7JED5</accession>
<name>A0A8J7JED5_9BACT</name>
<keyword evidence="7" id="KW-1185">Reference proteome</keyword>
<dbReference type="Pfam" id="PF06835">
    <property type="entry name" value="LptC"/>
    <property type="match status" value="1"/>
</dbReference>
<evidence type="ECO:0000256" key="4">
    <source>
        <dbReference type="ARBA" id="ARBA00022989"/>
    </source>
</evidence>
<dbReference type="PANTHER" id="PTHR37481:SF1">
    <property type="entry name" value="LIPOPOLYSACCHARIDE EXPORT SYSTEM PROTEIN LPTC"/>
    <property type="match status" value="1"/>
</dbReference>
<dbReference type="GO" id="GO:0005886">
    <property type="term" value="C:plasma membrane"/>
    <property type="evidence" value="ECO:0007669"/>
    <property type="project" value="InterPro"/>
</dbReference>
<keyword evidence="5" id="KW-0472">Membrane</keyword>
<keyword evidence="2" id="KW-0997">Cell inner membrane</keyword>
<comment type="caution">
    <text evidence="6">The sequence shown here is derived from an EMBL/GenBank/DDBJ whole genome shotgun (WGS) entry which is preliminary data.</text>
</comment>
<dbReference type="InterPro" id="IPR010664">
    <property type="entry name" value="LipoPS_assembly_LptC-rel"/>
</dbReference>
<dbReference type="GO" id="GO:0015221">
    <property type="term" value="F:lipopolysaccharide transmembrane transporter activity"/>
    <property type="evidence" value="ECO:0007669"/>
    <property type="project" value="InterPro"/>
</dbReference>
<dbReference type="GO" id="GO:0017089">
    <property type="term" value="F:glycolipid transfer activity"/>
    <property type="evidence" value="ECO:0007669"/>
    <property type="project" value="TreeGrafter"/>
</dbReference>
<reference evidence="6" key="1">
    <citation type="submission" date="2020-12" db="EMBL/GenBank/DDBJ databases">
        <title>Geomonas sp. Red875, isolated from river sediment.</title>
        <authorList>
            <person name="Xu Z."/>
            <person name="Zhang Z."/>
            <person name="Masuda Y."/>
            <person name="Itoh H."/>
            <person name="Senoo K."/>
        </authorList>
    </citation>
    <scope>NUCLEOTIDE SEQUENCE</scope>
    <source>
        <strain evidence="6">Red875</strain>
    </source>
</reference>
<dbReference type="PANTHER" id="PTHR37481">
    <property type="entry name" value="LIPOPOLYSACCHARIDE EXPORT SYSTEM PROTEIN LPTC"/>
    <property type="match status" value="1"/>
</dbReference>
<dbReference type="EMBL" id="JAEMHM010000011">
    <property type="protein sequence ID" value="MBJ6725933.1"/>
    <property type="molecule type" value="Genomic_DNA"/>
</dbReference>
<sequence length="187" mass="20523">MDKANNIKRLLAFVAVVAALALIVTIFVRSRGGKAPALVPRLPVKVGVSLSGIHFTETREGVKKWDLSADRAEYNRETNKTSLFKVRLLITDKSAGDFKVTAERAEYDHATKNVRLTGHVEGDGSKGTHFATESLTYLAAPSRLETGDKVNFSDRGMTVEGVGMKFWTQTRRLQLLSAVAAEFGGRR</sequence>
<dbReference type="NCBIfam" id="TIGR04409">
    <property type="entry name" value="LptC_YrbK"/>
    <property type="match status" value="1"/>
</dbReference>
<keyword evidence="4" id="KW-1133">Transmembrane helix</keyword>
<evidence type="ECO:0000256" key="3">
    <source>
        <dbReference type="ARBA" id="ARBA00022692"/>
    </source>
</evidence>